<dbReference type="GeneID" id="20815138"/>
<protein>
    <recommendedName>
        <fullName evidence="2">DDE Tnp4 domain-containing protein</fullName>
    </recommendedName>
</protein>
<dbReference type="AlphaFoldDB" id="W4FW60"/>
<accession>W4FW60</accession>
<evidence type="ECO:0000313" key="1">
    <source>
        <dbReference type="EMBL" id="ETV71712.1"/>
    </source>
</evidence>
<organism evidence="1">
    <name type="scientific">Aphanomyces astaci</name>
    <name type="common">Crayfish plague agent</name>
    <dbReference type="NCBI Taxonomy" id="112090"/>
    <lineage>
        <taxon>Eukaryota</taxon>
        <taxon>Sar</taxon>
        <taxon>Stramenopiles</taxon>
        <taxon>Oomycota</taxon>
        <taxon>Saprolegniomycetes</taxon>
        <taxon>Saprolegniales</taxon>
        <taxon>Verrucalvaceae</taxon>
        <taxon>Aphanomyces</taxon>
    </lineage>
</organism>
<sequence length="155" mass="17529">MFGRSLSGLCNIFLHVLDHIYSNFAEIIFLDRDRISTKLHELSQAVVAKGTEVHNVYAFIDRTVRECCRPEGNERQRTVYNGHKRRHAVKYQTLVTPDGIIAHTFGPIEAKSGVNTNDVSMGPSSLLPRMFEDDLATWVLVMARDGHPAGCREFK</sequence>
<dbReference type="EMBL" id="KI913158">
    <property type="protein sequence ID" value="ETV71712.1"/>
    <property type="molecule type" value="Genomic_DNA"/>
</dbReference>
<dbReference type="RefSeq" id="XP_009838900.1">
    <property type="nucleotide sequence ID" value="XM_009840598.1"/>
</dbReference>
<proteinExistence type="predicted"/>
<reference evidence="1" key="1">
    <citation type="submission" date="2013-12" db="EMBL/GenBank/DDBJ databases">
        <title>The Genome Sequence of Aphanomyces astaci APO3.</title>
        <authorList>
            <consortium name="The Broad Institute Genomics Platform"/>
            <person name="Russ C."/>
            <person name="Tyler B."/>
            <person name="van West P."/>
            <person name="Dieguez-Uribeondo J."/>
            <person name="Young S.K."/>
            <person name="Zeng Q."/>
            <person name="Gargeya S."/>
            <person name="Fitzgerald M."/>
            <person name="Abouelleil A."/>
            <person name="Alvarado L."/>
            <person name="Chapman S.B."/>
            <person name="Gainer-Dewar J."/>
            <person name="Goldberg J."/>
            <person name="Griggs A."/>
            <person name="Gujja S."/>
            <person name="Hansen M."/>
            <person name="Howarth C."/>
            <person name="Imamovic A."/>
            <person name="Ireland A."/>
            <person name="Larimer J."/>
            <person name="McCowan C."/>
            <person name="Murphy C."/>
            <person name="Pearson M."/>
            <person name="Poon T.W."/>
            <person name="Priest M."/>
            <person name="Roberts A."/>
            <person name="Saif S."/>
            <person name="Shea T."/>
            <person name="Sykes S."/>
            <person name="Wortman J."/>
            <person name="Nusbaum C."/>
            <person name="Birren B."/>
        </authorList>
    </citation>
    <scope>NUCLEOTIDE SEQUENCE [LARGE SCALE GENOMIC DNA]</scope>
    <source>
        <strain evidence="1">APO3</strain>
    </source>
</reference>
<evidence type="ECO:0008006" key="2">
    <source>
        <dbReference type="Google" id="ProtNLM"/>
    </source>
</evidence>
<name>W4FW60_APHAT</name>
<dbReference type="VEuPathDB" id="FungiDB:H257_13142"/>
<dbReference type="OrthoDB" id="5978526at2759"/>
<gene>
    <name evidence="1" type="ORF">H257_13142</name>
</gene>